<dbReference type="RefSeq" id="WP_012108651.1">
    <property type="nucleotide sequence ID" value="NC_009714.1"/>
</dbReference>
<organism evidence="2 3">
    <name type="scientific">Campylobacter hominis (strain ATCC BAA-381 / DSM 21671 / CCUG 45161 / LMG 19568 / NCTC 13146 / CH001A)</name>
    <dbReference type="NCBI Taxonomy" id="360107"/>
    <lineage>
        <taxon>Bacteria</taxon>
        <taxon>Pseudomonadati</taxon>
        <taxon>Campylobacterota</taxon>
        <taxon>Epsilonproteobacteria</taxon>
        <taxon>Campylobacterales</taxon>
        <taxon>Campylobacteraceae</taxon>
        <taxon>Campylobacter</taxon>
    </lineage>
</organism>
<sequence length="392" mass="46915">MENLSENLERYIDCISFLYDLSDDVKADEVKNLLENLINEAKDIIAKEISHLKNTAKNLELEKEKFLEKLSVCLDIIADDIDKQKYDNHEKKLLNCLEDKDLKEFLPDFEDQAKIICNDPDIQIDKIYTDEDNFLENYTFYLKTEKFDTEFEKFQELIIDLIKNKNKGIDINEEILSICSTQHLKYYEMDTLAILNRYARQIPGLDSYPQDEKEKIIEAVKENYVDYFMSETNFLQMRINHSIIDYNTIISKYIDEIHSELDYKLLKIAFFILDNEKLTLMPSYLALSLSYKKLLFEPIRKDGKDMILNKKYHAKCVFEVSKRILKDYSYDEKILKQCIENFLKDLRKETEENPTNDPDKFYSLIFYRSLTDFRYILKNEFKFKKNITRNQI</sequence>
<reference evidence="3" key="1">
    <citation type="submission" date="2007-07" db="EMBL/GenBank/DDBJ databases">
        <title>Complete genome sequence of Campylobacter hominis ATCC BAA-381, a commensal isolated from the human gastrointestinal tract.</title>
        <authorList>
            <person name="Fouts D.E."/>
            <person name="Mongodin E.F."/>
            <person name="Puiu D."/>
            <person name="Sebastian Y."/>
            <person name="Miller W.G."/>
            <person name="Mandrell R.E."/>
            <person name="Nelson K.E."/>
        </authorList>
    </citation>
    <scope>NUCLEOTIDE SEQUENCE [LARGE SCALE GENOMIC DNA]</scope>
    <source>
        <strain evidence="3">ATCC BAA-381 / LMG 19568 / NCTC 13146 / CH001A</strain>
    </source>
</reference>
<accession>A7I1H1</accession>
<gene>
    <name evidence="2" type="ordered locus">CHAB381_0789</name>
</gene>
<proteinExistence type="predicted"/>
<dbReference type="AlphaFoldDB" id="A7I1H1"/>
<evidence type="ECO:0000313" key="3">
    <source>
        <dbReference type="Proteomes" id="UP000002407"/>
    </source>
</evidence>
<evidence type="ECO:0000256" key="1">
    <source>
        <dbReference type="SAM" id="Coils"/>
    </source>
</evidence>
<evidence type="ECO:0000313" key="2">
    <source>
        <dbReference type="EMBL" id="ABS51259.1"/>
    </source>
</evidence>
<dbReference type="Proteomes" id="UP000002407">
    <property type="component" value="Chromosome"/>
</dbReference>
<keyword evidence="1" id="KW-0175">Coiled coil</keyword>
<dbReference type="EMBL" id="CP000776">
    <property type="protein sequence ID" value="ABS51259.1"/>
    <property type="molecule type" value="Genomic_DNA"/>
</dbReference>
<protein>
    <submittedName>
        <fullName evidence="2">Uncharacterized protein</fullName>
    </submittedName>
</protein>
<dbReference type="OrthoDB" id="5324037at2"/>
<feature type="coiled-coil region" evidence="1">
    <location>
        <begin position="27"/>
        <end position="69"/>
    </location>
</feature>
<name>A7I1H1_CAMHC</name>
<dbReference type="HOGENOM" id="CLU_703351_0_0_7"/>
<dbReference type="KEGG" id="cha:CHAB381_0789"/>
<keyword evidence="3" id="KW-1185">Reference proteome</keyword>